<dbReference type="AlphaFoldDB" id="A0A7X2N0C7"/>
<dbReference type="GO" id="GO:0007165">
    <property type="term" value="P:signal transduction"/>
    <property type="evidence" value="ECO:0007669"/>
    <property type="project" value="UniProtKB-KW"/>
</dbReference>
<dbReference type="PROSITE" id="PS50111">
    <property type="entry name" value="CHEMOTAXIS_TRANSDUC_2"/>
    <property type="match status" value="1"/>
</dbReference>
<dbReference type="Pfam" id="PF00015">
    <property type="entry name" value="MCPsignal"/>
    <property type="match status" value="1"/>
</dbReference>
<name>A0A7X2N0C7_9CLOT</name>
<dbReference type="PANTHER" id="PTHR32089">
    <property type="entry name" value="METHYL-ACCEPTING CHEMOTAXIS PROTEIN MCPB"/>
    <property type="match status" value="1"/>
</dbReference>
<evidence type="ECO:0000259" key="5">
    <source>
        <dbReference type="PROSITE" id="PS50111"/>
    </source>
</evidence>
<feature type="coiled-coil region" evidence="3">
    <location>
        <begin position="355"/>
        <end position="382"/>
    </location>
</feature>
<dbReference type="SUPFAM" id="SSF58104">
    <property type="entry name" value="Methyl-accepting chemotaxis protein (MCP) signaling domain"/>
    <property type="match status" value="1"/>
</dbReference>
<feature type="transmembrane region" description="Helical" evidence="4">
    <location>
        <begin position="47"/>
        <end position="68"/>
    </location>
</feature>
<dbReference type="PANTHER" id="PTHR32089:SF112">
    <property type="entry name" value="LYSOZYME-LIKE PROTEIN-RELATED"/>
    <property type="match status" value="1"/>
</dbReference>
<evidence type="ECO:0000256" key="1">
    <source>
        <dbReference type="ARBA" id="ARBA00023224"/>
    </source>
</evidence>
<protein>
    <recommendedName>
        <fullName evidence="5">Methyl-accepting transducer domain-containing protein</fullName>
    </recommendedName>
</protein>
<dbReference type="GO" id="GO:0016020">
    <property type="term" value="C:membrane"/>
    <property type="evidence" value="ECO:0007669"/>
    <property type="project" value="InterPro"/>
</dbReference>
<dbReference type="EMBL" id="VULX01000030">
    <property type="protein sequence ID" value="MSR92422.1"/>
    <property type="molecule type" value="Genomic_DNA"/>
</dbReference>
<evidence type="ECO:0000313" key="6">
    <source>
        <dbReference type="EMBL" id="MSR92422.1"/>
    </source>
</evidence>
<reference evidence="6 7" key="1">
    <citation type="submission" date="2019-08" db="EMBL/GenBank/DDBJ databases">
        <title>In-depth cultivation of the pig gut microbiome towards novel bacterial diversity and tailored functional studies.</title>
        <authorList>
            <person name="Wylensek D."/>
            <person name="Hitch T.C.A."/>
            <person name="Clavel T."/>
        </authorList>
    </citation>
    <scope>NUCLEOTIDE SEQUENCE [LARGE SCALE GENOMIC DNA]</scope>
    <source>
        <strain evidence="6 7">WCA-383-APC-5B</strain>
    </source>
</reference>
<dbReference type="Proteomes" id="UP000460287">
    <property type="component" value="Unassembled WGS sequence"/>
</dbReference>
<keyword evidence="4" id="KW-1133">Transmembrane helix</keyword>
<feature type="transmembrane region" description="Helical" evidence="4">
    <location>
        <begin position="20"/>
        <end position="41"/>
    </location>
</feature>
<dbReference type="InterPro" id="IPR004089">
    <property type="entry name" value="MCPsignal_dom"/>
</dbReference>
<keyword evidence="1 2" id="KW-0807">Transducer</keyword>
<evidence type="ECO:0000256" key="2">
    <source>
        <dbReference type="PROSITE-ProRule" id="PRU00284"/>
    </source>
</evidence>
<proteinExistence type="predicted"/>
<organism evidence="6 7">
    <name type="scientific">Inconstantimicrobium porci</name>
    <dbReference type="NCBI Taxonomy" id="2652291"/>
    <lineage>
        <taxon>Bacteria</taxon>
        <taxon>Bacillati</taxon>
        <taxon>Bacillota</taxon>
        <taxon>Clostridia</taxon>
        <taxon>Eubacteriales</taxon>
        <taxon>Clostridiaceae</taxon>
        <taxon>Inconstantimicrobium</taxon>
    </lineage>
</organism>
<comment type="caution">
    <text evidence="6">The sequence shown here is derived from an EMBL/GenBank/DDBJ whole genome shotgun (WGS) entry which is preliminary data.</text>
</comment>
<gene>
    <name evidence="6" type="ORF">FYJ33_13730</name>
</gene>
<accession>A0A7X2N0C7</accession>
<dbReference type="SMART" id="SM00283">
    <property type="entry name" value="MA"/>
    <property type="match status" value="1"/>
</dbReference>
<keyword evidence="3" id="KW-0175">Coiled coil</keyword>
<dbReference type="RefSeq" id="WP_154532320.1">
    <property type="nucleotide sequence ID" value="NZ_VULX01000030.1"/>
</dbReference>
<dbReference type="Gene3D" id="1.10.287.950">
    <property type="entry name" value="Methyl-accepting chemotaxis protein"/>
    <property type="match status" value="1"/>
</dbReference>
<keyword evidence="7" id="KW-1185">Reference proteome</keyword>
<feature type="domain" description="Methyl-accepting transducer" evidence="5">
    <location>
        <begin position="214"/>
        <end position="450"/>
    </location>
</feature>
<evidence type="ECO:0000256" key="3">
    <source>
        <dbReference type="SAM" id="Coils"/>
    </source>
</evidence>
<keyword evidence="4" id="KW-0472">Membrane</keyword>
<feature type="transmembrane region" description="Helical" evidence="4">
    <location>
        <begin position="144"/>
        <end position="166"/>
    </location>
</feature>
<evidence type="ECO:0000313" key="7">
    <source>
        <dbReference type="Proteomes" id="UP000460287"/>
    </source>
</evidence>
<feature type="transmembrane region" description="Helical" evidence="4">
    <location>
        <begin position="120"/>
        <end position="138"/>
    </location>
</feature>
<evidence type="ECO:0000256" key="4">
    <source>
        <dbReference type="SAM" id="Phobius"/>
    </source>
</evidence>
<keyword evidence="4" id="KW-0812">Transmembrane</keyword>
<sequence>MNNENQNDVNTLYYEKCNKFLIAMGSLICILTTIMGVARYFKGDRSIYFVILMVCITAMFIGSGIYALKTNPSSKKLPWVCAVLFSITYIANVSKSEVPATLTMLYPGIVLFLVYKNRRIIIFQHLCCAIAIMLFFVNNAGKDVISEAGVILIIILIFIPTASYIGKLLKMLDHYMNLSIDQVNSQKNDLEEMFSRLKSTSDNVKTHSEELKVIVNEFGESTITVNKSIDEIAGGAKNTAQSIQEETILIDNINKKIKDVSLSTMEVSKCSEAASEAVANGTKSMDMLAEKSRYIMHKNSAVSASMKELEVKSSDIASITNVISEIANKTNLLALNASIEAARAGEAGRGFAVVAEEISKLAEECRANAENIEKIVVQLQNDTKESVLNVEKLVEETMAQGQIVTNTSESFKKIEESINTVQDEILDVNKHMKDVIDANEKILTSIMSLSSISEETLAVSEESTSISSESLIKVQILESISDNIYLSMRELEKYFEK</sequence>